<comment type="similarity">
    <text evidence="1">Belongs to the ROK (NagC/XylR) family.</text>
</comment>
<dbReference type="AlphaFoldDB" id="A0A2P8C705"/>
<dbReference type="Gene3D" id="3.30.420.40">
    <property type="match status" value="2"/>
</dbReference>
<dbReference type="CDD" id="cd23763">
    <property type="entry name" value="ASKHA_ATPase_ROK"/>
    <property type="match status" value="1"/>
</dbReference>
<evidence type="ECO:0000313" key="3">
    <source>
        <dbReference type="EMBL" id="PSK80707.1"/>
    </source>
</evidence>
<proteinExistence type="inferred from homology"/>
<dbReference type="InterPro" id="IPR000600">
    <property type="entry name" value="ROK"/>
</dbReference>
<dbReference type="PANTHER" id="PTHR18964:SF149">
    <property type="entry name" value="BIFUNCTIONAL UDP-N-ACETYLGLUCOSAMINE 2-EPIMERASE_N-ACETYLMANNOSAMINE KINASE"/>
    <property type="match status" value="1"/>
</dbReference>
<evidence type="ECO:0000256" key="1">
    <source>
        <dbReference type="ARBA" id="ARBA00006479"/>
    </source>
</evidence>
<dbReference type="RefSeq" id="WP_106543572.1">
    <property type="nucleotide sequence ID" value="NZ_BLAU01000001.1"/>
</dbReference>
<keyword evidence="3" id="KW-0808">Transferase</keyword>
<dbReference type="Pfam" id="PF00480">
    <property type="entry name" value="ROK"/>
    <property type="match status" value="1"/>
</dbReference>
<gene>
    <name evidence="3" type="ORF">CLV93_1131</name>
    <name evidence="2" type="ORF">JCM18694_27380</name>
</gene>
<reference evidence="2 5" key="2">
    <citation type="submission" date="2019-10" db="EMBL/GenBank/DDBJ databases">
        <title>Prolixibacter strains distinguished by the presence of nitrate reductase genes were adept at nitrate-dependent anaerobic corrosion of metallic iron and carbon steel.</title>
        <authorList>
            <person name="Iino T."/>
            <person name="Shono N."/>
            <person name="Ito K."/>
            <person name="Nakamura R."/>
            <person name="Sueoka K."/>
            <person name="Harayama S."/>
            <person name="Ohkuma M."/>
        </authorList>
    </citation>
    <scope>NUCLEOTIDE SEQUENCE [LARGE SCALE GENOMIC DNA]</scope>
    <source>
        <strain evidence="2 5">MIC1-1</strain>
    </source>
</reference>
<keyword evidence="3" id="KW-0418">Kinase</keyword>
<reference evidence="3 4" key="1">
    <citation type="submission" date="2018-03" db="EMBL/GenBank/DDBJ databases">
        <title>Genomic Encyclopedia of Archaeal and Bacterial Type Strains, Phase II (KMG-II): from individual species to whole genera.</title>
        <authorList>
            <person name="Goeker M."/>
        </authorList>
    </citation>
    <scope>NUCLEOTIDE SEQUENCE [LARGE SCALE GENOMIC DNA]</scope>
    <source>
        <strain evidence="3 4">DSM 27267</strain>
    </source>
</reference>
<evidence type="ECO:0000313" key="4">
    <source>
        <dbReference type="Proteomes" id="UP000240621"/>
    </source>
</evidence>
<organism evidence="3 4">
    <name type="scientific">Prolixibacter denitrificans</name>
    <dbReference type="NCBI Taxonomy" id="1541063"/>
    <lineage>
        <taxon>Bacteria</taxon>
        <taxon>Pseudomonadati</taxon>
        <taxon>Bacteroidota</taxon>
        <taxon>Bacteroidia</taxon>
        <taxon>Marinilabiliales</taxon>
        <taxon>Prolixibacteraceae</taxon>
        <taxon>Prolixibacter</taxon>
    </lineage>
</organism>
<protein>
    <submittedName>
        <fullName evidence="3">Glucokinase</fullName>
    </submittedName>
</protein>
<evidence type="ECO:0000313" key="5">
    <source>
        <dbReference type="Proteomes" id="UP000396862"/>
    </source>
</evidence>
<comment type="caution">
    <text evidence="3">The sequence shown here is derived from an EMBL/GenBank/DDBJ whole genome shotgun (WGS) entry which is preliminary data.</text>
</comment>
<dbReference type="GO" id="GO:0016301">
    <property type="term" value="F:kinase activity"/>
    <property type="evidence" value="ECO:0007669"/>
    <property type="project" value="UniProtKB-KW"/>
</dbReference>
<sequence>MNLFDDKRVVMTLDAGGTNFVFSAIRGGENIVEPITLPSNGDNLEKSLANMVDGFSRVKEELQEEPVAISFAFPGPADYPNGIIGDLVNLPGFRGGVALGPFLEEKFNLPVYINNDGDLYAYGEALGGFLPEINKSLEDAGSPKRYHNLVGITLGTGLGGGLVREGKLIIGDNAMAAEIYAYRNKLNANWCAEDGVSIRAVKRHYGEYSGDANAEELTPKDIFEIAKGMRPGNSDAATKAFASVGESLGDVLTQLATTFDGLIVIGGGLSGAAELIMPSALAEMNSTLDLPNGETMPRLVQKVVSADTEEGLAALFHQKAVEIKVPQSEKTVVYNPEPMLAVGISRIGASRAISLGAYAFALDKLDE</sequence>
<dbReference type="EMBL" id="PYGC01000013">
    <property type="protein sequence ID" value="PSK80707.1"/>
    <property type="molecule type" value="Genomic_DNA"/>
</dbReference>
<evidence type="ECO:0000313" key="2">
    <source>
        <dbReference type="EMBL" id="GET22492.1"/>
    </source>
</evidence>
<dbReference type="SUPFAM" id="SSF53067">
    <property type="entry name" value="Actin-like ATPase domain"/>
    <property type="match status" value="1"/>
</dbReference>
<name>A0A2P8C705_9BACT</name>
<dbReference type="Proteomes" id="UP000396862">
    <property type="component" value="Unassembled WGS sequence"/>
</dbReference>
<keyword evidence="5" id="KW-1185">Reference proteome</keyword>
<dbReference type="EMBL" id="BLAU01000001">
    <property type="protein sequence ID" value="GET22492.1"/>
    <property type="molecule type" value="Genomic_DNA"/>
</dbReference>
<dbReference type="InterPro" id="IPR043129">
    <property type="entry name" value="ATPase_NBD"/>
</dbReference>
<dbReference type="PANTHER" id="PTHR18964">
    <property type="entry name" value="ROK (REPRESSOR, ORF, KINASE) FAMILY"/>
    <property type="match status" value="1"/>
</dbReference>
<dbReference type="Proteomes" id="UP000240621">
    <property type="component" value="Unassembled WGS sequence"/>
</dbReference>
<accession>A0A2P8C705</accession>
<dbReference type="OrthoDB" id="9810372at2"/>